<evidence type="ECO:0000313" key="6">
    <source>
        <dbReference type="Proteomes" id="UP001177023"/>
    </source>
</evidence>
<dbReference type="Proteomes" id="UP001177023">
    <property type="component" value="Unassembled WGS sequence"/>
</dbReference>
<sequence>MDIETFASIYEQDPSLVDSQDAYGYTPLMIAVMSGRTEVADFLIAKGSNLSHVDKDGHNVVHWAVVCGQLETLTLVLERGADPAVPDLMKAHPLHYSTAAEEIPSDTAIAILHTLLKKGAHVNCVDIDERTPILWAASNGNIEALISLTQAGGDIQAVDRDRLGVLHCAASHGYHEIIERCLQSMPRKLVDARDRQGNTPLFYAVSHGHYDAARLLLAAGSNPNHQDNRLRTSSHCAAAKGQLRMLKLLKQFGASFEIQNYRGDLPLHEAVQAGSKEVADWLLQLHPTSLDAASHEGRTGLHLAAATGNIEMVVFLCSQGGQINPLMLYRDNMYTPLDLAKRKDHQVVVEYLTMRHSAKLATEVPEEERLSNKLHFEEQIVNAKLNRGKILRQESSSELSARRLRRRRTSSEMLIKATQTMTPEDDSGDKHHAKQRRPVTSDQARFPKSTSTTDLAGGQKDKYENRIERILQEEIRKAIEEQRGETTLDSPRLVAKKSPRKDSSGDSSEEDLIMKRRVRAQKSNLDTQNIEGDVSSVPENEIDPSLLGKSISDSSEAEEEEGNDGQENKSRGMRPKSAKPRGGHERPAHSAHKKSPSAGSQKSKVVRLNTKENDDEENVDRVGGGDKVLLRSKRSKSASTTKLSKKRAVKTAISEYEAIQRHFLTLSPGWRMPGIRIKREPEFGDDEGDFAIYEDDWEELDTTKPTGKEARRRYIHEKAIFQELTHLKRMQIQYGKVQEKLLVRSLVGNFCKMHGLSPADFKFYTFYAWEKFLYDQLKLIYLEERERIAGQAGFSKNGAAQRFSRFENRLRQARAVPINDKVRELTRIYGNGTMTAGARSPNRKQRQQQPQPPSNSK</sequence>
<feature type="non-terminal residue" evidence="5">
    <location>
        <position position="857"/>
    </location>
</feature>
<feature type="region of interest" description="Disordered" evidence="4">
    <location>
        <begin position="831"/>
        <end position="857"/>
    </location>
</feature>
<keyword evidence="1" id="KW-0677">Repeat</keyword>
<evidence type="ECO:0000313" key="5">
    <source>
        <dbReference type="EMBL" id="CAJ0579352.1"/>
    </source>
</evidence>
<feature type="region of interest" description="Disordered" evidence="4">
    <location>
        <begin position="481"/>
        <end position="626"/>
    </location>
</feature>
<dbReference type="InterPro" id="IPR036770">
    <property type="entry name" value="Ankyrin_rpt-contain_sf"/>
</dbReference>
<protein>
    <recommendedName>
        <fullName evidence="7">ANK_REP_REGION domain-containing protein</fullName>
    </recommendedName>
</protein>
<dbReference type="PROSITE" id="PS50088">
    <property type="entry name" value="ANK_REPEAT"/>
    <property type="match status" value="5"/>
</dbReference>
<name>A0AA36D1J1_9BILA</name>
<dbReference type="SMART" id="SM00248">
    <property type="entry name" value="ANK"/>
    <property type="match status" value="10"/>
</dbReference>
<organism evidence="5 6">
    <name type="scientific">Mesorhabditis spiculigera</name>
    <dbReference type="NCBI Taxonomy" id="96644"/>
    <lineage>
        <taxon>Eukaryota</taxon>
        <taxon>Metazoa</taxon>
        <taxon>Ecdysozoa</taxon>
        <taxon>Nematoda</taxon>
        <taxon>Chromadorea</taxon>
        <taxon>Rhabditida</taxon>
        <taxon>Rhabditina</taxon>
        <taxon>Rhabditomorpha</taxon>
        <taxon>Rhabditoidea</taxon>
        <taxon>Rhabditidae</taxon>
        <taxon>Mesorhabditinae</taxon>
        <taxon>Mesorhabditis</taxon>
    </lineage>
</organism>
<dbReference type="PANTHER" id="PTHR24198">
    <property type="entry name" value="ANKYRIN REPEAT AND PROTEIN KINASE DOMAIN-CONTAINING PROTEIN"/>
    <property type="match status" value="1"/>
</dbReference>
<dbReference type="InterPro" id="IPR002110">
    <property type="entry name" value="Ankyrin_rpt"/>
</dbReference>
<evidence type="ECO:0000256" key="1">
    <source>
        <dbReference type="ARBA" id="ARBA00022737"/>
    </source>
</evidence>
<dbReference type="Pfam" id="PF13637">
    <property type="entry name" value="Ank_4"/>
    <property type="match status" value="1"/>
</dbReference>
<dbReference type="PROSITE" id="PS50297">
    <property type="entry name" value="ANK_REP_REGION"/>
    <property type="match status" value="4"/>
</dbReference>
<feature type="region of interest" description="Disordered" evidence="4">
    <location>
        <begin position="396"/>
        <end position="461"/>
    </location>
</feature>
<dbReference type="EMBL" id="CATQJA010002656">
    <property type="protein sequence ID" value="CAJ0579352.1"/>
    <property type="molecule type" value="Genomic_DNA"/>
</dbReference>
<dbReference type="PANTHER" id="PTHR24198:SF165">
    <property type="entry name" value="ANKYRIN REPEAT-CONTAINING PROTEIN-RELATED"/>
    <property type="match status" value="1"/>
</dbReference>
<dbReference type="Gene3D" id="1.25.40.20">
    <property type="entry name" value="Ankyrin repeat-containing domain"/>
    <property type="match status" value="3"/>
</dbReference>
<evidence type="ECO:0000256" key="4">
    <source>
        <dbReference type="SAM" id="MobiDB-lite"/>
    </source>
</evidence>
<evidence type="ECO:0000256" key="3">
    <source>
        <dbReference type="PROSITE-ProRule" id="PRU00023"/>
    </source>
</evidence>
<feature type="compositionally biased region" description="Polar residues" evidence="4">
    <location>
        <begin position="438"/>
        <end position="454"/>
    </location>
</feature>
<feature type="compositionally biased region" description="Acidic residues" evidence="4">
    <location>
        <begin position="555"/>
        <end position="564"/>
    </location>
</feature>
<feature type="compositionally biased region" description="Basic residues" evidence="4">
    <location>
        <begin position="571"/>
        <end position="581"/>
    </location>
</feature>
<feature type="repeat" description="ANK" evidence="3">
    <location>
        <begin position="128"/>
        <end position="160"/>
    </location>
</feature>
<keyword evidence="2 3" id="KW-0040">ANK repeat</keyword>
<evidence type="ECO:0008006" key="7">
    <source>
        <dbReference type="Google" id="ProtNLM"/>
    </source>
</evidence>
<feature type="repeat" description="ANK" evidence="3">
    <location>
        <begin position="23"/>
        <end position="55"/>
    </location>
</feature>
<keyword evidence="6" id="KW-1185">Reference proteome</keyword>
<evidence type="ECO:0000256" key="2">
    <source>
        <dbReference type="ARBA" id="ARBA00023043"/>
    </source>
</evidence>
<proteinExistence type="predicted"/>
<gene>
    <name evidence="5" type="ORF">MSPICULIGERA_LOCUS17572</name>
</gene>
<reference evidence="5" key="1">
    <citation type="submission" date="2023-06" db="EMBL/GenBank/DDBJ databases">
        <authorList>
            <person name="Delattre M."/>
        </authorList>
    </citation>
    <scope>NUCLEOTIDE SEQUENCE</scope>
    <source>
        <strain evidence="5">AF72</strain>
    </source>
</reference>
<dbReference type="Pfam" id="PF12796">
    <property type="entry name" value="Ank_2"/>
    <property type="match status" value="3"/>
</dbReference>
<accession>A0AA36D1J1</accession>
<comment type="caution">
    <text evidence="5">The sequence shown here is derived from an EMBL/GenBank/DDBJ whole genome shotgun (WGS) entry which is preliminary data.</text>
</comment>
<dbReference type="SUPFAM" id="SSF48403">
    <property type="entry name" value="Ankyrin repeat"/>
    <property type="match status" value="1"/>
</dbReference>
<dbReference type="AlphaFoldDB" id="A0AA36D1J1"/>
<feature type="repeat" description="ANK" evidence="3">
    <location>
        <begin position="56"/>
        <end position="88"/>
    </location>
</feature>
<feature type="repeat" description="ANK" evidence="3">
    <location>
        <begin position="196"/>
        <end position="228"/>
    </location>
</feature>
<feature type="repeat" description="ANK" evidence="3">
    <location>
        <begin position="296"/>
        <end position="324"/>
    </location>
</feature>
<feature type="compositionally biased region" description="Polar residues" evidence="4">
    <location>
        <begin position="521"/>
        <end position="530"/>
    </location>
</feature>